<gene>
    <name evidence="3" type="ORF">ABEB36_008850</name>
</gene>
<keyword evidence="1" id="KW-0812">Transmembrane</keyword>
<sequence length="169" mass="18946">MYTYIVLAAVLLQTAYSESDQCYFCNTEVHGEGCNEPVDLGNTFIQRCSDSELISTQSSFKEFSQFKNAISKSSNVSLRSYNNNCIYMTYTFDSKTVSARGCEVEFIDTNIGTLTICEYYEALVPLRITNFICNVCSGNLCNVDGSGNMFLISLPLMLVTFAIQFIFLQ</sequence>
<keyword evidence="4" id="KW-1185">Reference proteome</keyword>
<evidence type="ECO:0000256" key="1">
    <source>
        <dbReference type="SAM" id="Phobius"/>
    </source>
</evidence>
<protein>
    <recommendedName>
        <fullName evidence="5">Protein sleepless</fullName>
    </recommendedName>
</protein>
<feature type="signal peptide" evidence="2">
    <location>
        <begin position="1"/>
        <end position="17"/>
    </location>
</feature>
<keyword evidence="2" id="KW-0732">Signal</keyword>
<evidence type="ECO:0000313" key="3">
    <source>
        <dbReference type="EMBL" id="KAL1497974.1"/>
    </source>
</evidence>
<proteinExistence type="predicted"/>
<feature type="chain" id="PRO_5044856605" description="Protein sleepless" evidence="2">
    <location>
        <begin position="18"/>
        <end position="169"/>
    </location>
</feature>
<dbReference type="AlphaFoldDB" id="A0ABD1EN90"/>
<keyword evidence="1" id="KW-0472">Membrane</keyword>
<feature type="transmembrane region" description="Helical" evidence="1">
    <location>
        <begin position="149"/>
        <end position="168"/>
    </location>
</feature>
<accession>A0ABD1EN90</accession>
<evidence type="ECO:0008006" key="5">
    <source>
        <dbReference type="Google" id="ProtNLM"/>
    </source>
</evidence>
<dbReference type="Proteomes" id="UP001566132">
    <property type="component" value="Unassembled WGS sequence"/>
</dbReference>
<comment type="caution">
    <text evidence="3">The sequence shown here is derived from an EMBL/GenBank/DDBJ whole genome shotgun (WGS) entry which is preliminary data.</text>
</comment>
<dbReference type="EMBL" id="JBDJPC010000006">
    <property type="protein sequence ID" value="KAL1497974.1"/>
    <property type="molecule type" value="Genomic_DNA"/>
</dbReference>
<evidence type="ECO:0000256" key="2">
    <source>
        <dbReference type="SAM" id="SignalP"/>
    </source>
</evidence>
<organism evidence="3 4">
    <name type="scientific">Hypothenemus hampei</name>
    <name type="common">Coffee berry borer</name>
    <dbReference type="NCBI Taxonomy" id="57062"/>
    <lineage>
        <taxon>Eukaryota</taxon>
        <taxon>Metazoa</taxon>
        <taxon>Ecdysozoa</taxon>
        <taxon>Arthropoda</taxon>
        <taxon>Hexapoda</taxon>
        <taxon>Insecta</taxon>
        <taxon>Pterygota</taxon>
        <taxon>Neoptera</taxon>
        <taxon>Endopterygota</taxon>
        <taxon>Coleoptera</taxon>
        <taxon>Polyphaga</taxon>
        <taxon>Cucujiformia</taxon>
        <taxon>Curculionidae</taxon>
        <taxon>Scolytinae</taxon>
        <taxon>Hypothenemus</taxon>
    </lineage>
</organism>
<evidence type="ECO:0000313" key="4">
    <source>
        <dbReference type="Proteomes" id="UP001566132"/>
    </source>
</evidence>
<keyword evidence="1" id="KW-1133">Transmembrane helix</keyword>
<reference evidence="3 4" key="1">
    <citation type="submission" date="2024-05" db="EMBL/GenBank/DDBJ databases">
        <title>Genetic variation in Jamaican populations of the coffee berry borer (Hypothenemus hampei).</title>
        <authorList>
            <person name="Errbii M."/>
            <person name="Myrie A."/>
        </authorList>
    </citation>
    <scope>NUCLEOTIDE SEQUENCE [LARGE SCALE GENOMIC DNA]</scope>
    <source>
        <strain evidence="3">JA-Hopewell-2020-01-JO</strain>
        <tissue evidence="3">Whole body</tissue>
    </source>
</reference>
<name>A0ABD1EN90_HYPHA</name>